<feature type="transmembrane region" description="Helical" evidence="3">
    <location>
        <begin position="85"/>
        <end position="107"/>
    </location>
</feature>
<dbReference type="SUPFAM" id="SSF52833">
    <property type="entry name" value="Thioredoxin-like"/>
    <property type="match status" value="1"/>
</dbReference>
<keyword evidence="6" id="KW-1185">Reference proteome</keyword>
<keyword evidence="3" id="KW-0472">Membrane</keyword>
<dbReference type="PROSITE" id="PS51352">
    <property type="entry name" value="THIOREDOXIN_2"/>
    <property type="match status" value="1"/>
</dbReference>
<dbReference type="RefSeq" id="WP_145258065.1">
    <property type="nucleotide sequence ID" value="NZ_CP036279.1"/>
</dbReference>
<feature type="transmembrane region" description="Helical" evidence="3">
    <location>
        <begin position="114"/>
        <end position="137"/>
    </location>
</feature>
<feature type="transmembrane region" description="Helical" evidence="3">
    <location>
        <begin position="47"/>
        <end position="73"/>
    </location>
</feature>
<dbReference type="PANTHER" id="PTHR42852:SF13">
    <property type="entry name" value="PROTEIN DIPZ"/>
    <property type="match status" value="1"/>
</dbReference>
<proteinExistence type="predicted"/>
<dbReference type="GO" id="GO:0016491">
    <property type="term" value="F:oxidoreductase activity"/>
    <property type="evidence" value="ECO:0007669"/>
    <property type="project" value="InterPro"/>
</dbReference>
<keyword evidence="1" id="KW-0676">Redox-active center</keyword>
<dbReference type="InterPro" id="IPR013766">
    <property type="entry name" value="Thioredoxin_domain"/>
</dbReference>
<feature type="transmembrane region" description="Helical" evidence="3">
    <location>
        <begin position="16"/>
        <end position="35"/>
    </location>
</feature>
<protein>
    <submittedName>
        <fullName evidence="5">Thiol-disulfide oxidoreductase ResA</fullName>
    </submittedName>
</protein>
<dbReference type="OrthoDB" id="288837at2"/>
<dbReference type="Proteomes" id="UP000317093">
    <property type="component" value="Chromosome"/>
</dbReference>
<dbReference type="AlphaFoldDB" id="A0A518B3B0"/>
<dbReference type="PANTHER" id="PTHR42852">
    <property type="entry name" value="THIOL:DISULFIDE INTERCHANGE PROTEIN DSBE"/>
    <property type="match status" value="1"/>
</dbReference>
<keyword evidence="3" id="KW-1133">Transmembrane helix</keyword>
<sequence length="356" mass="38886">MDIGSGLRWVAFMYGGYWPLITLLTLGLGALLFTWASRLLLRRPPRYVAVAFASFLALAAGMTLGVLMIDLFGTFPHESKVIDGWMYGAAFLIAFLVSGVVLSWLLNVEFRLTLLLWTLECIGMALLNVALLSTVFVGGGTVGGVRFQEDARNLRSWIGKAAPDLSFTTVAGKRMSLASLRGRQVVLDFWATWCPHCRDQIAQLNELATQIPAEQVTVIGISQEPADEVEEFVQEHEFSYPVASVEVLPLPYDLVFAIPTTFFIDERGVIKAIDVSETPLDEMVRQLNEDGWVPHLPSPSRASRLRGEEGASKEAVKPSAFPEASLLGEPESTAPAPKESGATPTRQGTSTKKTSP</sequence>
<gene>
    <name evidence="5" type="primary">resA_4</name>
    <name evidence="5" type="ORF">Pan216_23390</name>
</gene>
<feature type="domain" description="Thioredoxin" evidence="4">
    <location>
        <begin position="156"/>
        <end position="292"/>
    </location>
</feature>
<evidence type="ECO:0000259" key="4">
    <source>
        <dbReference type="PROSITE" id="PS51352"/>
    </source>
</evidence>
<dbReference type="InterPro" id="IPR036249">
    <property type="entry name" value="Thioredoxin-like_sf"/>
</dbReference>
<dbReference type="InterPro" id="IPR050553">
    <property type="entry name" value="Thioredoxin_ResA/DsbE_sf"/>
</dbReference>
<dbReference type="PROSITE" id="PS00194">
    <property type="entry name" value="THIOREDOXIN_1"/>
    <property type="match status" value="1"/>
</dbReference>
<dbReference type="Gene3D" id="3.40.30.10">
    <property type="entry name" value="Glutaredoxin"/>
    <property type="match status" value="1"/>
</dbReference>
<organism evidence="5 6">
    <name type="scientific">Kolteria novifilia</name>
    <dbReference type="NCBI Taxonomy" id="2527975"/>
    <lineage>
        <taxon>Bacteria</taxon>
        <taxon>Pseudomonadati</taxon>
        <taxon>Planctomycetota</taxon>
        <taxon>Planctomycetia</taxon>
        <taxon>Kolteriales</taxon>
        <taxon>Kolteriaceae</taxon>
        <taxon>Kolteria</taxon>
    </lineage>
</organism>
<accession>A0A518B3B0</accession>
<evidence type="ECO:0000313" key="6">
    <source>
        <dbReference type="Proteomes" id="UP000317093"/>
    </source>
</evidence>
<name>A0A518B3B0_9BACT</name>
<evidence type="ECO:0000256" key="1">
    <source>
        <dbReference type="ARBA" id="ARBA00023284"/>
    </source>
</evidence>
<dbReference type="InterPro" id="IPR017937">
    <property type="entry name" value="Thioredoxin_CS"/>
</dbReference>
<reference evidence="5 6" key="1">
    <citation type="submission" date="2019-02" db="EMBL/GenBank/DDBJ databases">
        <title>Deep-cultivation of Planctomycetes and their phenomic and genomic characterization uncovers novel biology.</title>
        <authorList>
            <person name="Wiegand S."/>
            <person name="Jogler M."/>
            <person name="Boedeker C."/>
            <person name="Pinto D."/>
            <person name="Vollmers J."/>
            <person name="Rivas-Marin E."/>
            <person name="Kohn T."/>
            <person name="Peeters S.H."/>
            <person name="Heuer A."/>
            <person name="Rast P."/>
            <person name="Oberbeckmann S."/>
            <person name="Bunk B."/>
            <person name="Jeske O."/>
            <person name="Meyerdierks A."/>
            <person name="Storesund J.E."/>
            <person name="Kallscheuer N."/>
            <person name="Luecker S."/>
            <person name="Lage O.M."/>
            <person name="Pohl T."/>
            <person name="Merkel B.J."/>
            <person name="Hornburger P."/>
            <person name="Mueller R.-W."/>
            <person name="Bruemmer F."/>
            <person name="Labrenz M."/>
            <person name="Spormann A.M."/>
            <person name="Op den Camp H."/>
            <person name="Overmann J."/>
            <person name="Amann R."/>
            <person name="Jetten M.S.M."/>
            <person name="Mascher T."/>
            <person name="Medema M.H."/>
            <person name="Devos D.P."/>
            <person name="Kaster A.-K."/>
            <person name="Ovreas L."/>
            <person name="Rohde M."/>
            <person name="Galperin M.Y."/>
            <person name="Jogler C."/>
        </authorList>
    </citation>
    <scope>NUCLEOTIDE SEQUENCE [LARGE SCALE GENOMIC DNA]</scope>
    <source>
        <strain evidence="5 6">Pan216</strain>
    </source>
</reference>
<evidence type="ECO:0000256" key="3">
    <source>
        <dbReference type="SAM" id="Phobius"/>
    </source>
</evidence>
<feature type="region of interest" description="Disordered" evidence="2">
    <location>
        <begin position="291"/>
        <end position="356"/>
    </location>
</feature>
<evidence type="ECO:0000256" key="2">
    <source>
        <dbReference type="SAM" id="MobiDB-lite"/>
    </source>
</evidence>
<dbReference type="CDD" id="cd02966">
    <property type="entry name" value="TlpA_like_family"/>
    <property type="match status" value="1"/>
</dbReference>
<feature type="compositionally biased region" description="Basic and acidic residues" evidence="2">
    <location>
        <begin position="305"/>
        <end position="316"/>
    </location>
</feature>
<dbReference type="EMBL" id="CP036279">
    <property type="protein sequence ID" value="QDU61479.1"/>
    <property type="molecule type" value="Genomic_DNA"/>
</dbReference>
<dbReference type="GO" id="GO:0016209">
    <property type="term" value="F:antioxidant activity"/>
    <property type="evidence" value="ECO:0007669"/>
    <property type="project" value="InterPro"/>
</dbReference>
<keyword evidence="3" id="KW-0812">Transmembrane</keyword>
<evidence type="ECO:0000313" key="5">
    <source>
        <dbReference type="EMBL" id="QDU61479.1"/>
    </source>
</evidence>
<dbReference type="InterPro" id="IPR000866">
    <property type="entry name" value="AhpC/TSA"/>
</dbReference>
<feature type="compositionally biased region" description="Polar residues" evidence="2">
    <location>
        <begin position="342"/>
        <end position="356"/>
    </location>
</feature>
<dbReference type="Pfam" id="PF00578">
    <property type="entry name" value="AhpC-TSA"/>
    <property type="match status" value="1"/>
</dbReference>
<dbReference type="KEGG" id="knv:Pan216_23390"/>